<evidence type="ECO:0000313" key="4">
    <source>
        <dbReference type="Proteomes" id="UP000194236"/>
    </source>
</evidence>
<gene>
    <name evidence="3" type="ORF">BLA29_009644</name>
</gene>
<dbReference type="InterPro" id="IPR036719">
    <property type="entry name" value="Neuro-gated_channel_TM_sf"/>
</dbReference>
<dbReference type="InterPro" id="IPR006029">
    <property type="entry name" value="Neurotrans-gated_channel_TM"/>
</dbReference>
<dbReference type="Pfam" id="PF02932">
    <property type="entry name" value="Neur_chan_memb"/>
    <property type="match status" value="1"/>
</dbReference>
<name>A0A1Y3BCR9_EURMA</name>
<proteinExistence type="predicted"/>
<evidence type="ECO:0000256" key="1">
    <source>
        <dbReference type="SAM" id="SignalP"/>
    </source>
</evidence>
<accession>A0A1Y3BCR9</accession>
<dbReference type="SUPFAM" id="SSF90112">
    <property type="entry name" value="Neurotransmitter-gated ion-channel transmembrane pore"/>
    <property type="match status" value="1"/>
</dbReference>
<dbReference type="Proteomes" id="UP000194236">
    <property type="component" value="Unassembled WGS sequence"/>
</dbReference>
<comment type="caution">
    <text evidence="3">The sequence shown here is derived from an EMBL/GenBank/DDBJ whole genome shotgun (WGS) entry which is preliminary data.</text>
</comment>
<dbReference type="AlphaFoldDB" id="A0A1Y3BCR9"/>
<feature type="chain" id="PRO_5012101757" description="Neurotransmitter-gated ion-channel transmembrane domain-containing protein" evidence="1">
    <location>
        <begin position="25"/>
        <end position="173"/>
    </location>
</feature>
<feature type="signal peptide" evidence="1">
    <location>
        <begin position="1"/>
        <end position="24"/>
    </location>
</feature>
<dbReference type="InterPro" id="IPR038050">
    <property type="entry name" value="Neuro_actylchol_rec"/>
</dbReference>
<evidence type="ECO:0000259" key="2">
    <source>
        <dbReference type="Pfam" id="PF02932"/>
    </source>
</evidence>
<evidence type="ECO:0000313" key="3">
    <source>
        <dbReference type="EMBL" id="OTF78679.1"/>
    </source>
</evidence>
<dbReference type="GO" id="GO:0006811">
    <property type="term" value="P:monoatomic ion transport"/>
    <property type="evidence" value="ECO:0007669"/>
    <property type="project" value="InterPro"/>
</dbReference>
<reference evidence="3 4" key="1">
    <citation type="submission" date="2017-03" db="EMBL/GenBank/DDBJ databases">
        <title>Genome Survey of Euroglyphus maynei.</title>
        <authorList>
            <person name="Arlian L.G."/>
            <person name="Morgan M.S."/>
            <person name="Rider S.D."/>
        </authorList>
    </citation>
    <scope>NUCLEOTIDE SEQUENCE [LARGE SCALE GENOMIC DNA]</scope>
    <source>
        <strain evidence="3">Arlian Lab</strain>
        <tissue evidence="3">Whole body</tissue>
    </source>
</reference>
<dbReference type="GO" id="GO:0016020">
    <property type="term" value="C:membrane"/>
    <property type="evidence" value="ECO:0007669"/>
    <property type="project" value="InterPro"/>
</dbReference>
<keyword evidence="1" id="KW-0732">Signal</keyword>
<feature type="non-terminal residue" evidence="3">
    <location>
        <position position="173"/>
    </location>
</feature>
<protein>
    <recommendedName>
        <fullName evidence="2">Neurotransmitter-gated ion-channel transmembrane domain-containing protein</fullName>
    </recommendedName>
</protein>
<dbReference type="OrthoDB" id="5975154at2759"/>
<sequence length="173" mass="20089">MVMVAFSVVMTVVVLNFHHRTTEQQQEMPNWIRKIIVTWLPIILRIKKPPELIRCEQQRKQNQSNNFQRTQHHAYCATNNPYQNQNHVPSDSWNNPCVAVNNLLHSTATVASSFITNPFNAPSSPTHLELMRLTEKMKEYESLCHKCGCVHLSQQQQQQRLNFDPANRQPNGC</sequence>
<feature type="domain" description="Neurotransmitter-gated ion-channel transmembrane" evidence="2">
    <location>
        <begin position="1"/>
        <end position="102"/>
    </location>
</feature>
<dbReference type="Gene3D" id="1.20.58.390">
    <property type="entry name" value="Neurotransmitter-gated ion-channel transmembrane domain"/>
    <property type="match status" value="1"/>
</dbReference>
<organism evidence="3 4">
    <name type="scientific">Euroglyphus maynei</name>
    <name type="common">Mayne's house dust mite</name>
    <dbReference type="NCBI Taxonomy" id="6958"/>
    <lineage>
        <taxon>Eukaryota</taxon>
        <taxon>Metazoa</taxon>
        <taxon>Ecdysozoa</taxon>
        <taxon>Arthropoda</taxon>
        <taxon>Chelicerata</taxon>
        <taxon>Arachnida</taxon>
        <taxon>Acari</taxon>
        <taxon>Acariformes</taxon>
        <taxon>Sarcoptiformes</taxon>
        <taxon>Astigmata</taxon>
        <taxon>Psoroptidia</taxon>
        <taxon>Analgoidea</taxon>
        <taxon>Pyroglyphidae</taxon>
        <taxon>Pyroglyphinae</taxon>
        <taxon>Euroglyphus</taxon>
    </lineage>
</organism>
<keyword evidence="4" id="KW-1185">Reference proteome</keyword>
<dbReference type="EMBL" id="MUJZ01026793">
    <property type="protein sequence ID" value="OTF78679.1"/>
    <property type="molecule type" value="Genomic_DNA"/>
</dbReference>